<dbReference type="PANTHER" id="PTHR42865">
    <property type="entry name" value="PROTON/GLUTAMATE-ASPARTATE SYMPORTER"/>
    <property type="match status" value="1"/>
</dbReference>
<feature type="transmembrane region" description="Helical" evidence="6">
    <location>
        <begin position="173"/>
        <end position="193"/>
    </location>
</feature>
<evidence type="ECO:0000256" key="3">
    <source>
        <dbReference type="ARBA" id="ARBA00022692"/>
    </source>
</evidence>
<feature type="transmembrane region" description="Helical" evidence="6">
    <location>
        <begin position="130"/>
        <end position="152"/>
    </location>
</feature>
<keyword evidence="2" id="KW-0813">Transport</keyword>
<feature type="transmembrane region" description="Helical" evidence="6">
    <location>
        <begin position="74"/>
        <end position="99"/>
    </location>
</feature>
<dbReference type="InterPro" id="IPR036458">
    <property type="entry name" value="Na:dicarbo_symporter_sf"/>
</dbReference>
<dbReference type="Pfam" id="PF00375">
    <property type="entry name" value="SDF"/>
    <property type="match status" value="1"/>
</dbReference>
<dbReference type="GeneID" id="93424267"/>
<dbReference type="AlphaFoldDB" id="A0A2V1IXK8"/>
<comment type="subcellular location">
    <subcellularLocation>
        <location evidence="1">Membrane</location>
        <topology evidence="1">Multi-pass membrane protein</topology>
    </subcellularLocation>
</comment>
<reference evidence="8" key="1">
    <citation type="submission" date="2018-02" db="EMBL/GenBank/DDBJ databases">
        <authorList>
            <person name="Clavel T."/>
            <person name="Strowig T."/>
        </authorList>
    </citation>
    <scope>NUCLEOTIDE SEQUENCE [LARGE SCALE GENOMIC DNA]</scope>
    <source>
        <strain evidence="8">DSM 100764</strain>
    </source>
</reference>
<gene>
    <name evidence="7" type="ORF">C5O25_00640</name>
</gene>
<dbReference type="GO" id="GO:0005295">
    <property type="term" value="F:neutral L-amino acid:sodium symporter activity"/>
    <property type="evidence" value="ECO:0007669"/>
    <property type="project" value="TreeGrafter"/>
</dbReference>
<dbReference type="InterPro" id="IPR001991">
    <property type="entry name" value="Na-dicarboxylate_symporter"/>
</dbReference>
<dbReference type="GO" id="GO:0032329">
    <property type="term" value="P:serine transport"/>
    <property type="evidence" value="ECO:0007669"/>
    <property type="project" value="TreeGrafter"/>
</dbReference>
<evidence type="ECO:0000313" key="8">
    <source>
        <dbReference type="Proteomes" id="UP000244925"/>
    </source>
</evidence>
<evidence type="ECO:0000256" key="2">
    <source>
        <dbReference type="ARBA" id="ARBA00022448"/>
    </source>
</evidence>
<organism evidence="7 8">
    <name type="scientific">Paramuribaculum intestinale</name>
    <dbReference type="NCBI Taxonomy" id="2094151"/>
    <lineage>
        <taxon>Bacteria</taxon>
        <taxon>Pseudomonadati</taxon>
        <taxon>Bacteroidota</taxon>
        <taxon>Bacteroidia</taxon>
        <taxon>Bacteroidales</taxon>
        <taxon>Muribaculaceae</taxon>
        <taxon>Paramuribaculum</taxon>
    </lineage>
</organism>
<keyword evidence="3 6" id="KW-0812">Transmembrane</keyword>
<dbReference type="GO" id="GO:0005886">
    <property type="term" value="C:plasma membrane"/>
    <property type="evidence" value="ECO:0007669"/>
    <property type="project" value="TreeGrafter"/>
</dbReference>
<keyword evidence="5 6" id="KW-0472">Membrane</keyword>
<evidence type="ECO:0000256" key="6">
    <source>
        <dbReference type="SAM" id="Phobius"/>
    </source>
</evidence>
<evidence type="ECO:0000256" key="5">
    <source>
        <dbReference type="ARBA" id="ARBA00023136"/>
    </source>
</evidence>
<dbReference type="Proteomes" id="UP000244925">
    <property type="component" value="Unassembled WGS sequence"/>
</dbReference>
<accession>A0A2V1IXK8</accession>
<dbReference type="Gene3D" id="1.10.3860.10">
    <property type="entry name" value="Sodium:dicarboxylate symporter"/>
    <property type="match status" value="1"/>
</dbReference>
<evidence type="ECO:0000256" key="4">
    <source>
        <dbReference type="ARBA" id="ARBA00022989"/>
    </source>
</evidence>
<comment type="caution">
    <text evidence="7">The sequence shown here is derived from an EMBL/GenBank/DDBJ whole genome shotgun (WGS) entry which is preliminary data.</text>
</comment>
<keyword evidence="8" id="KW-1185">Reference proteome</keyword>
<dbReference type="EMBL" id="PUBV01000001">
    <property type="protein sequence ID" value="PWB09746.1"/>
    <property type="molecule type" value="Genomic_DNA"/>
</dbReference>
<feature type="transmembrane region" description="Helical" evidence="6">
    <location>
        <begin position="41"/>
        <end position="62"/>
    </location>
</feature>
<keyword evidence="4 6" id="KW-1133">Transmembrane helix</keyword>
<feature type="transmembrane region" description="Helical" evidence="6">
    <location>
        <begin position="240"/>
        <end position="260"/>
    </location>
</feature>
<feature type="transmembrane region" description="Helical" evidence="6">
    <location>
        <begin position="272"/>
        <end position="293"/>
    </location>
</feature>
<feature type="transmembrane region" description="Helical" evidence="6">
    <location>
        <begin position="9"/>
        <end position="26"/>
    </location>
</feature>
<sequence>MKHKIKPGLLPRIIIAIAMGIAIGWISPEWFARLCATFNDIFSQFLGFLIPLIIVGFVTPAIGDIGIRAGKMLIVTLLLAYGATLFAGYTSYFTGIWLFPSMISQDSAMTAVEQGGTTIEPYFTVGMPPLMGVMTALVSSFVIGLGIAVTSAEVLRSAFAELRSVIELTIRKAIVPLLPFYIFGIFLIMTVSGQTGTILISFAKIIAVIFGIHVFILVFQYCIASIFARKNPFKMLWTMMPAYFTALGTSSSAATIPVTLRQSIKMGVSEDVAGFVVPLCATVHMSGSALKLVACSMALMIMQGMAFDIGMFSHFIIMLGITIVAAPGIPGGAIMASLGLLSSILGFSEAQNALMIALYISMDSFGTACNVTGDGALASIVDRFFRPRPRKVPSAS</sequence>
<feature type="transmembrane region" description="Helical" evidence="6">
    <location>
        <begin position="205"/>
        <end position="228"/>
    </location>
</feature>
<dbReference type="PANTHER" id="PTHR42865:SF8">
    <property type="entry name" value="SERINE_THREONINE TRANSPORTER SSTT"/>
    <property type="match status" value="1"/>
</dbReference>
<dbReference type="RefSeq" id="WP_107034798.1">
    <property type="nucleotide sequence ID" value="NZ_CAOXDM010000029.1"/>
</dbReference>
<evidence type="ECO:0000313" key="7">
    <source>
        <dbReference type="EMBL" id="PWB09746.1"/>
    </source>
</evidence>
<feature type="transmembrane region" description="Helical" evidence="6">
    <location>
        <begin position="305"/>
        <end position="326"/>
    </location>
</feature>
<protein>
    <submittedName>
        <fullName evidence="7">Dicarboxylate/amino acid:cation symporter</fullName>
    </submittedName>
</protein>
<proteinExistence type="predicted"/>
<name>A0A2V1IXK8_9BACT</name>
<evidence type="ECO:0000256" key="1">
    <source>
        <dbReference type="ARBA" id="ARBA00004141"/>
    </source>
</evidence>
<dbReference type="SUPFAM" id="SSF118215">
    <property type="entry name" value="Proton glutamate symport protein"/>
    <property type="match status" value="1"/>
</dbReference>